<keyword evidence="4 5" id="KW-0472">Membrane</keyword>
<keyword evidence="2 5" id="KW-0812">Transmembrane</keyword>
<name>A0A7W5AH77_9ACTN</name>
<comment type="caution">
    <text evidence="7">The sequence shown here is derived from an EMBL/GenBank/DDBJ whole genome shotgun (WGS) entry which is preliminary data.</text>
</comment>
<feature type="transmembrane region" description="Helical" evidence="5">
    <location>
        <begin position="74"/>
        <end position="95"/>
    </location>
</feature>
<gene>
    <name evidence="7" type="ORF">FHR83_003838</name>
</gene>
<proteinExistence type="predicted"/>
<protein>
    <recommendedName>
        <fullName evidence="6">Methylamine utilisation protein MauE domain-containing protein</fullName>
    </recommendedName>
</protein>
<dbReference type="UniPathway" id="UPA00895"/>
<comment type="subcellular location">
    <subcellularLocation>
        <location evidence="1">Membrane</location>
        <topology evidence="1">Multi-pass membrane protein</topology>
    </subcellularLocation>
</comment>
<feature type="transmembrane region" description="Helical" evidence="5">
    <location>
        <begin position="116"/>
        <end position="135"/>
    </location>
</feature>
<accession>A0A7W5AH77</accession>
<evidence type="ECO:0000256" key="4">
    <source>
        <dbReference type="ARBA" id="ARBA00023136"/>
    </source>
</evidence>
<evidence type="ECO:0000256" key="3">
    <source>
        <dbReference type="ARBA" id="ARBA00022989"/>
    </source>
</evidence>
<evidence type="ECO:0000313" key="7">
    <source>
        <dbReference type="EMBL" id="MBB3096168.1"/>
    </source>
</evidence>
<evidence type="ECO:0000259" key="6">
    <source>
        <dbReference type="Pfam" id="PF07291"/>
    </source>
</evidence>
<dbReference type="EMBL" id="JACHXF010000007">
    <property type="protein sequence ID" value="MBB3096168.1"/>
    <property type="molecule type" value="Genomic_DNA"/>
</dbReference>
<reference evidence="7 8" key="1">
    <citation type="submission" date="2020-08" db="EMBL/GenBank/DDBJ databases">
        <title>Genomic Encyclopedia of Type Strains, Phase III (KMG-III): the genomes of soil and plant-associated and newly described type strains.</title>
        <authorList>
            <person name="Whitman W."/>
        </authorList>
    </citation>
    <scope>NUCLEOTIDE SEQUENCE [LARGE SCALE GENOMIC DNA]</scope>
    <source>
        <strain evidence="7 8">CECT 3287</strain>
    </source>
</reference>
<dbReference type="InterPro" id="IPR009908">
    <property type="entry name" value="Methylamine_util_MauE"/>
</dbReference>
<feature type="domain" description="Methylamine utilisation protein MauE" evidence="6">
    <location>
        <begin position="4"/>
        <end position="131"/>
    </location>
</feature>
<organism evidence="7 8">
    <name type="scientific">Actinoplanes campanulatus</name>
    <dbReference type="NCBI Taxonomy" id="113559"/>
    <lineage>
        <taxon>Bacteria</taxon>
        <taxon>Bacillati</taxon>
        <taxon>Actinomycetota</taxon>
        <taxon>Actinomycetes</taxon>
        <taxon>Micromonosporales</taxon>
        <taxon>Micromonosporaceae</taxon>
        <taxon>Actinoplanes</taxon>
    </lineage>
</organism>
<dbReference type="Pfam" id="PF07291">
    <property type="entry name" value="MauE"/>
    <property type="match status" value="1"/>
</dbReference>
<feature type="transmembrane region" description="Helical" evidence="5">
    <location>
        <begin position="147"/>
        <end position="170"/>
    </location>
</feature>
<evidence type="ECO:0000256" key="2">
    <source>
        <dbReference type="ARBA" id="ARBA00022692"/>
    </source>
</evidence>
<feature type="transmembrane region" description="Helical" evidence="5">
    <location>
        <begin position="51"/>
        <end position="68"/>
    </location>
</feature>
<evidence type="ECO:0000313" key="8">
    <source>
        <dbReference type="Proteomes" id="UP000590749"/>
    </source>
</evidence>
<sequence length="177" mass="17548">MRVVTVIGILLLTGVLAISLISKLRSRAGFTAFAGAVVDLGLAPRRRARPVAAAAVAAEAIVVAALLRPSGATVGLALAAALFAVFTAALATAVRRGSRAGCHCFGASSAPVSRRHVLRAALLCAVATGALAGPADPLTGISAPQALAAAAVAAIGVAALAWLDEIVWLFRGATPAR</sequence>
<evidence type="ECO:0000256" key="5">
    <source>
        <dbReference type="SAM" id="Phobius"/>
    </source>
</evidence>
<dbReference type="AlphaFoldDB" id="A0A7W5AH77"/>
<keyword evidence="3 5" id="KW-1133">Transmembrane helix</keyword>
<dbReference type="RefSeq" id="WP_183221462.1">
    <property type="nucleotide sequence ID" value="NZ_BMPW01000005.1"/>
</dbReference>
<dbReference type="GO" id="GO:0030416">
    <property type="term" value="P:methylamine metabolic process"/>
    <property type="evidence" value="ECO:0007669"/>
    <property type="project" value="InterPro"/>
</dbReference>
<dbReference type="Proteomes" id="UP000590749">
    <property type="component" value="Unassembled WGS sequence"/>
</dbReference>
<dbReference type="GO" id="GO:0016020">
    <property type="term" value="C:membrane"/>
    <property type="evidence" value="ECO:0007669"/>
    <property type="project" value="UniProtKB-SubCell"/>
</dbReference>
<keyword evidence="8" id="KW-1185">Reference proteome</keyword>
<evidence type="ECO:0000256" key="1">
    <source>
        <dbReference type="ARBA" id="ARBA00004141"/>
    </source>
</evidence>